<proteinExistence type="predicted"/>
<accession>A0A226WT30</accession>
<dbReference type="Proteomes" id="UP000214720">
    <property type="component" value="Unassembled WGS sequence"/>
</dbReference>
<sequence length="179" mass="19494">MGTSTVTSARSELDAFRQRASADHRERANAQPVDQNGRVFYAVLSNPGLIEPRLAALFDQGFKKGLVVKKATYETQWIKDGGFGQYTIVCPVEGTYSAIHLFVRQVLSDSPNLSLDDIEFKRNNVASSAVEAKLHLTLYINDKPAERVVTAQATPAAQAPALAVTNVTLDLPPLPEGLR</sequence>
<reference evidence="2" key="1">
    <citation type="submission" date="2017-01" db="EMBL/GenBank/DDBJ databases">
        <title>Genome Analysis of Deinococcus marmoris KOPRI26562.</title>
        <authorList>
            <person name="Kim J.H."/>
            <person name="Oh H.-M."/>
        </authorList>
    </citation>
    <scope>NUCLEOTIDE SEQUENCE [LARGE SCALE GENOMIC DNA]</scope>
    <source>
        <strain evidence="2">PAMC 26633</strain>
    </source>
</reference>
<evidence type="ECO:0000313" key="1">
    <source>
        <dbReference type="EMBL" id="OXC74355.1"/>
    </source>
</evidence>
<comment type="caution">
    <text evidence="1">The sequence shown here is derived from an EMBL/GenBank/DDBJ whole genome shotgun (WGS) entry which is preliminary data.</text>
</comment>
<organism evidence="1 2">
    <name type="scientific">Caballeronia sordidicola</name>
    <name type="common">Burkholderia sordidicola</name>
    <dbReference type="NCBI Taxonomy" id="196367"/>
    <lineage>
        <taxon>Bacteria</taxon>
        <taxon>Pseudomonadati</taxon>
        <taxon>Pseudomonadota</taxon>
        <taxon>Betaproteobacteria</taxon>
        <taxon>Burkholderiales</taxon>
        <taxon>Burkholderiaceae</taxon>
        <taxon>Caballeronia</taxon>
    </lineage>
</organism>
<dbReference type="AlphaFoldDB" id="A0A226WT30"/>
<gene>
    <name evidence="1" type="ORF">BSU04_32365</name>
</gene>
<name>A0A226WT30_CABSO</name>
<protein>
    <submittedName>
        <fullName evidence="1">Uncharacterized protein</fullName>
    </submittedName>
</protein>
<evidence type="ECO:0000313" key="2">
    <source>
        <dbReference type="Proteomes" id="UP000214720"/>
    </source>
</evidence>
<dbReference type="EMBL" id="MTHB01000222">
    <property type="protein sequence ID" value="OXC74355.1"/>
    <property type="molecule type" value="Genomic_DNA"/>
</dbReference>